<comment type="caution">
    <text evidence="1">The sequence shown here is derived from an EMBL/GenBank/DDBJ whole genome shotgun (WGS) entry which is preliminary data.</text>
</comment>
<sequence>MIPKLRFSNFSLKVCQSSIPNSLTWVLNGIILNWGKNVEIKMRSKCLTMAISSWYEQIWRRITKMVRLGFQKFQELIVGGNCNSSRLFARRGLSHIFTCGGN</sequence>
<keyword evidence="2" id="KW-1185">Reference proteome</keyword>
<evidence type="ECO:0000313" key="2">
    <source>
        <dbReference type="Proteomes" id="UP000541444"/>
    </source>
</evidence>
<dbReference type="AlphaFoldDB" id="A0A7J7M6D5"/>
<evidence type="ECO:0000313" key="1">
    <source>
        <dbReference type="EMBL" id="KAF6150437.1"/>
    </source>
</evidence>
<reference evidence="1 2" key="1">
    <citation type="journal article" date="2020" name="IScience">
        <title>Genome Sequencing of the Endangered Kingdonia uniflora (Circaeasteraceae, Ranunculales) Reveals Potential Mechanisms of Evolutionary Specialization.</title>
        <authorList>
            <person name="Sun Y."/>
            <person name="Deng T."/>
            <person name="Zhang A."/>
            <person name="Moore M.J."/>
            <person name="Landis J.B."/>
            <person name="Lin N."/>
            <person name="Zhang H."/>
            <person name="Zhang X."/>
            <person name="Huang J."/>
            <person name="Zhang X."/>
            <person name="Sun H."/>
            <person name="Wang H."/>
        </authorList>
    </citation>
    <scope>NUCLEOTIDE SEQUENCE [LARGE SCALE GENOMIC DNA]</scope>
    <source>
        <strain evidence="1">TB1705</strain>
        <tissue evidence="1">Leaf</tissue>
    </source>
</reference>
<organism evidence="1 2">
    <name type="scientific">Kingdonia uniflora</name>
    <dbReference type="NCBI Taxonomy" id="39325"/>
    <lineage>
        <taxon>Eukaryota</taxon>
        <taxon>Viridiplantae</taxon>
        <taxon>Streptophyta</taxon>
        <taxon>Embryophyta</taxon>
        <taxon>Tracheophyta</taxon>
        <taxon>Spermatophyta</taxon>
        <taxon>Magnoliopsida</taxon>
        <taxon>Ranunculales</taxon>
        <taxon>Circaeasteraceae</taxon>
        <taxon>Kingdonia</taxon>
    </lineage>
</organism>
<protein>
    <submittedName>
        <fullName evidence="1">Uncharacterized protein</fullName>
    </submittedName>
</protein>
<proteinExistence type="predicted"/>
<dbReference type="Proteomes" id="UP000541444">
    <property type="component" value="Unassembled WGS sequence"/>
</dbReference>
<gene>
    <name evidence="1" type="ORF">GIB67_023936</name>
</gene>
<dbReference type="EMBL" id="JACGCM010001742">
    <property type="protein sequence ID" value="KAF6150437.1"/>
    <property type="molecule type" value="Genomic_DNA"/>
</dbReference>
<name>A0A7J7M6D5_9MAGN</name>
<accession>A0A7J7M6D5</accession>